<dbReference type="EMBL" id="JABANE010000018">
    <property type="protein sequence ID" value="NME68045.1"/>
    <property type="molecule type" value="Genomic_DNA"/>
</dbReference>
<dbReference type="RefSeq" id="WP_169656359.1">
    <property type="nucleotide sequence ID" value="NZ_JABANE010000018.1"/>
</dbReference>
<evidence type="ECO:0008006" key="3">
    <source>
        <dbReference type="Google" id="ProtNLM"/>
    </source>
</evidence>
<dbReference type="Gene3D" id="3.80.10.10">
    <property type="entry name" value="Ribonuclease Inhibitor"/>
    <property type="match status" value="3"/>
</dbReference>
<keyword evidence="2" id="KW-1185">Reference proteome</keyword>
<dbReference type="Proteomes" id="UP000576082">
    <property type="component" value="Unassembled WGS sequence"/>
</dbReference>
<gene>
    <name evidence="1" type="ORF">HHU12_08745</name>
</gene>
<proteinExistence type="predicted"/>
<dbReference type="SUPFAM" id="SSF52047">
    <property type="entry name" value="RNI-like"/>
    <property type="match status" value="1"/>
</dbReference>
<name>A0A7X9P2D4_9BACT</name>
<accession>A0A7X9P2D4</accession>
<comment type="caution">
    <text evidence="1">The sequence shown here is derived from an EMBL/GenBank/DDBJ whole genome shotgun (WGS) entry which is preliminary data.</text>
</comment>
<organism evidence="1 2">
    <name type="scientific">Flammeovirga aprica JL-4</name>
    <dbReference type="NCBI Taxonomy" id="694437"/>
    <lineage>
        <taxon>Bacteria</taxon>
        <taxon>Pseudomonadati</taxon>
        <taxon>Bacteroidota</taxon>
        <taxon>Cytophagia</taxon>
        <taxon>Cytophagales</taxon>
        <taxon>Flammeovirgaceae</taxon>
        <taxon>Flammeovirga</taxon>
    </lineage>
</organism>
<dbReference type="InterPro" id="IPR032675">
    <property type="entry name" value="LRR_dom_sf"/>
</dbReference>
<evidence type="ECO:0000313" key="2">
    <source>
        <dbReference type="Proteomes" id="UP000576082"/>
    </source>
</evidence>
<evidence type="ECO:0000313" key="1">
    <source>
        <dbReference type="EMBL" id="NME68045.1"/>
    </source>
</evidence>
<sequence length="1134" mass="130253">MSKQSLSLTQKYDLYRNRNKEKDGIEKITIIGRKDFSEEDMWEAIKEYPNLKEIKIEEFHSISIVPLISEFKKLESIRLDDIHTLNIDYSLFKSLDHFNELIFYNIKNYQYKNEDCISNLKSLEVMRCNFLPFSKSSAVWGNLEKLDICRCELEFTEMLPSVKNIKEIRLVNLKNYEHLRHLEILEHLKVLSLDTDETIPFPSLKKFKHLEKVKVLQLDRNSLDEIFQSKTLKTLEVSNSSLSEFPTDIGFHPTIESVKFNFTPFDNYDYLKAFPEITSLRFNVRDGIEEKKGALTNELLASLRAVKKLEFNASLIAQDSIIPSLIIPNNIEELTIHPDYRLKEINLIFEENAELTSFQFSGYKEGFKADFSPCYKLETVNILGSNITKETLESLPAQIKNLMLKRRGDSGEEFSIKQVTGLETLKVESSAKLIFDFKSNKSLREVNIEVGEVDCTFMKVNQLESFSMKVRNGNYSSTIDKAFFQSPRLKKVILDYTFGEFNGFTSQLVFDESEAIAPLEEIELNIDKGFKLEGAFEKLRSIRLKCHESVDTYPLFLTKVDVLKSISIENGKPYSEVTSQITEIPTLDNTLYTNLETYSICGKSLKVPSAFFQLPSIERLSFSATDLVEFEEITTTSTVRSLSSHSDKIIINGGFEHLEKVISCNFSKKIVDEESNQLNISGLGQLVYFPASSHSDLHHHKDKIVPFIEQVKALATNYKVKEELFNAGYIALKNSKCKGIISLEACISALFIKGTLLKASLIDSLAYHSQKGEASLNKDSQLVLMGKFDFPQKEIIEAFKKIGISAGAKINEKTTHIALGKNVKTKMKGFDLTKTFDYQIINATKAHEVVLGQQDQYLVEDEKNDGVLTESIQELLATGTDENLLLVISLIENGGVPASLQDDLVYRLKVSNNTSIKKNLKKVLLTALPDKYQVIINDRQSLSTIHKLTESKTSFLFHDLVRKWGEDFTLYAAFRFFKEHQRGYFFLLTYTKPYDERRKPIMEHFVYSNKVHWQQVKVKTDRHFEFPQDLPYFTKVTRLEAKNCYFKDGTTEMMKEVKDVEYLDLSNSSLKSFEFDPTPVKSLKQIDLSENYLEEFPKDLMKVTTLEKVNLKKNSFSEIPDEVKKALPNCKIMI</sequence>
<dbReference type="AlphaFoldDB" id="A0A7X9P2D4"/>
<dbReference type="PANTHER" id="PTHR45752:SF168">
    <property type="entry name" value="DISEASE RESISTANCE PROTEIN RGA1"/>
    <property type="match status" value="1"/>
</dbReference>
<reference evidence="1 2" key="1">
    <citation type="submission" date="2020-04" db="EMBL/GenBank/DDBJ databases">
        <title>Flammeovirga sp. SR4, a novel species isolated from seawater.</title>
        <authorList>
            <person name="Wang X."/>
        </authorList>
    </citation>
    <scope>NUCLEOTIDE SEQUENCE [LARGE SCALE GENOMIC DNA]</scope>
    <source>
        <strain evidence="1 2">ATCC 23126</strain>
    </source>
</reference>
<protein>
    <recommendedName>
        <fullName evidence="3">Leucine-rich repeat domain-containing protein</fullName>
    </recommendedName>
</protein>
<dbReference type="PANTHER" id="PTHR45752">
    <property type="entry name" value="LEUCINE-RICH REPEAT-CONTAINING"/>
    <property type="match status" value="1"/>
</dbReference>
<dbReference type="InterPro" id="IPR050715">
    <property type="entry name" value="LRR-SigEffector_domain"/>
</dbReference>
<dbReference type="SUPFAM" id="SSF52058">
    <property type="entry name" value="L domain-like"/>
    <property type="match status" value="2"/>
</dbReference>